<dbReference type="AlphaFoldDB" id="A0AAE0JSG3"/>
<evidence type="ECO:0000313" key="1">
    <source>
        <dbReference type="EMBL" id="KAK3358613.1"/>
    </source>
</evidence>
<proteinExistence type="predicted"/>
<gene>
    <name evidence="1" type="ORF">B0T24DRAFT_540201</name>
</gene>
<evidence type="ECO:0000313" key="2">
    <source>
        <dbReference type="Proteomes" id="UP001287356"/>
    </source>
</evidence>
<accession>A0AAE0JSG3</accession>
<organism evidence="1 2">
    <name type="scientific">Lasiosphaeria ovina</name>
    <dbReference type="NCBI Taxonomy" id="92902"/>
    <lineage>
        <taxon>Eukaryota</taxon>
        <taxon>Fungi</taxon>
        <taxon>Dikarya</taxon>
        <taxon>Ascomycota</taxon>
        <taxon>Pezizomycotina</taxon>
        <taxon>Sordariomycetes</taxon>
        <taxon>Sordariomycetidae</taxon>
        <taxon>Sordariales</taxon>
        <taxon>Lasiosphaeriaceae</taxon>
        <taxon>Lasiosphaeria</taxon>
    </lineage>
</organism>
<sequence length="211" mass="23032">MDEAQWSQGSPATADVAYEKKPEAIEQAADILLDEARAQLPRSRAYVHARQRFWDAFPGGRFVRLATPGDDLECALHAAIISMKHQASRSGSSLPLPTVEELRDIFLSGPMTEYNEVVGLSNVNDLTADQLSAVFEEWGRANLPAGTRCQLGYVTDDGVPVMMNTPDVETADPDPTVLRIWVFNDGASLRGGVGHYEGIRRPAVEGAEPPR</sequence>
<protein>
    <submittedName>
        <fullName evidence="1">Uncharacterized protein</fullName>
    </submittedName>
</protein>
<name>A0AAE0JSG3_9PEZI</name>
<dbReference type="EMBL" id="JAULSN010000015">
    <property type="protein sequence ID" value="KAK3358613.1"/>
    <property type="molecule type" value="Genomic_DNA"/>
</dbReference>
<reference evidence="1" key="1">
    <citation type="journal article" date="2023" name="Mol. Phylogenet. Evol.">
        <title>Genome-scale phylogeny and comparative genomics of the fungal order Sordariales.</title>
        <authorList>
            <person name="Hensen N."/>
            <person name="Bonometti L."/>
            <person name="Westerberg I."/>
            <person name="Brannstrom I.O."/>
            <person name="Guillou S."/>
            <person name="Cros-Aarteil S."/>
            <person name="Calhoun S."/>
            <person name="Haridas S."/>
            <person name="Kuo A."/>
            <person name="Mondo S."/>
            <person name="Pangilinan J."/>
            <person name="Riley R."/>
            <person name="LaButti K."/>
            <person name="Andreopoulos B."/>
            <person name="Lipzen A."/>
            <person name="Chen C."/>
            <person name="Yan M."/>
            <person name="Daum C."/>
            <person name="Ng V."/>
            <person name="Clum A."/>
            <person name="Steindorff A."/>
            <person name="Ohm R.A."/>
            <person name="Martin F."/>
            <person name="Silar P."/>
            <person name="Natvig D.O."/>
            <person name="Lalanne C."/>
            <person name="Gautier V."/>
            <person name="Ament-Velasquez S.L."/>
            <person name="Kruys A."/>
            <person name="Hutchinson M.I."/>
            <person name="Powell A.J."/>
            <person name="Barry K."/>
            <person name="Miller A.N."/>
            <person name="Grigoriev I.V."/>
            <person name="Debuchy R."/>
            <person name="Gladieux P."/>
            <person name="Hiltunen Thoren M."/>
            <person name="Johannesson H."/>
        </authorList>
    </citation>
    <scope>NUCLEOTIDE SEQUENCE</scope>
    <source>
        <strain evidence="1">CBS 958.72</strain>
    </source>
</reference>
<keyword evidence="2" id="KW-1185">Reference proteome</keyword>
<comment type="caution">
    <text evidence="1">The sequence shown here is derived from an EMBL/GenBank/DDBJ whole genome shotgun (WGS) entry which is preliminary data.</text>
</comment>
<dbReference type="Proteomes" id="UP001287356">
    <property type="component" value="Unassembled WGS sequence"/>
</dbReference>
<reference evidence="1" key="2">
    <citation type="submission" date="2023-06" db="EMBL/GenBank/DDBJ databases">
        <authorList>
            <consortium name="Lawrence Berkeley National Laboratory"/>
            <person name="Haridas S."/>
            <person name="Hensen N."/>
            <person name="Bonometti L."/>
            <person name="Westerberg I."/>
            <person name="Brannstrom I.O."/>
            <person name="Guillou S."/>
            <person name="Cros-Aarteil S."/>
            <person name="Calhoun S."/>
            <person name="Kuo A."/>
            <person name="Mondo S."/>
            <person name="Pangilinan J."/>
            <person name="Riley R."/>
            <person name="Labutti K."/>
            <person name="Andreopoulos B."/>
            <person name="Lipzen A."/>
            <person name="Chen C."/>
            <person name="Yanf M."/>
            <person name="Daum C."/>
            <person name="Ng V."/>
            <person name="Clum A."/>
            <person name="Steindorff A."/>
            <person name="Ohm R."/>
            <person name="Martin F."/>
            <person name="Silar P."/>
            <person name="Natvig D."/>
            <person name="Lalanne C."/>
            <person name="Gautier V."/>
            <person name="Ament-Velasquez S.L."/>
            <person name="Kruys A."/>
            <person name="Hutchinson M.I."/>
            <person name="Powell A.J."/>
            <person name="Barry K."/>
            <person name="Miller A.N."/>
            <person name="Grigoriev I.V."/>
            <person name="Debuchy R."/>
            <person name="Gladieux P."/>
            <person name="Thoren M.H."/>
            <person name="Johannesson H."/>
        </authorList>
    </citation>
    <scope>NUCLEOTIDE SEQUENCE</scope>
    <source>
        <strain evidence="1">CBS 958.72</strain>
    </source>
</reference>